<dbReference type="GO" id="GO:0008474">
    <property type="term" value="F:palmitoyl-(protein) hydrolase activity"/>
    <property type="evidence" value="ECO:0007669"/>
    <property type="project" value="TreeGrafter"/>
</dbReference>
<dbReference type="SUPFAM" id="SSF53474">
    <property type="entry name" value="alpha/beta-Hydrolases"/>
    <property type="match status" value="1"/>
</dbReference>
<dbReference type="AlphaFoldDB" id="A0A6A6GKK6"/>
<dbReference type="EMBL" id="ML992503">
    <property type="protein sequence ID" value="KAF2226178.1"/>
    <property type="molecule type" value="Genomic_DNA"/>
</dbReference>
<gene>
    <name evidence="3" type="ORF">BDZ85DRAFT_232529</name>
</gene>
<dbReference type="Gene3D" id="3.40.50.1820">
    <property type="entry name" value="alpha/beta hydrolase"/>
    <property type="match status" value="1"/>
</dbReference>
<dbReference type="Proteomes" id="UP000799538">
    <property type="component" value="Unassembled WGS sequence"/>
</dbReference>
<evidence type="ECO:0000313" key="4">
    <source>
        <dbReference type="Proteomes" id="UP000799538"/>
    </source>
</evidence>
<sequence>MSPRTTTHVVAPLAEHTHTVIFLHGKDSTATEFASEIFESQASDDLTLPQLLPGVRWVFPSAPTLRSARFDCDMTQWFDMWDVQNPDERWREQVVELSTSVGEVVGIIEREVAVVGREKVLVAGMSQGAAVGVHAVLRTGCVGFVGLSTWFALGEEVEKIAGVVGETRSLPVFLGHCEDDEVIPVSNGRRLCELLGKLGAEVEWREYVDGGHWLNEPQGVDDLVAFVKRVLYIQ</sequence>
<organism evidence="3 4">
    <name type="scientific">Elsinoe ampelina</name>
    <dbReference type="NCBI Taxonomy" id="302913"/>
    <lineage>
        <taxon>Eukaryota</taxon>
        <taxon>Fungi</taxon>
        <taxon>Dikarya</taxon>
        <taxon>Ascomycota</taxon>
        <taxon>Pezizomycotina</taxon>
        <taxon>Dothideomycetes</taxon>
        <taxon>Dothideomycetidae</taxon>
        <taxon>Myriangiales</taxon>
        <taxon>Elsinoaceae</taxon>
        <taxon>Elsinoe</taxon>
    </lineage>
</organism>
<protein>
    <submittedName>
        <fullName evidence="3">Alpha/Beta hydrolase protein</fullName>
    </submittedName>
</protein>
<dbReference type="PANTHER" id="PTHR10655:SF63">
    <property type="entry name" value="PHOSPHOLIPASE_CARBOXYLESTERASE_THIOESTERASE DOMAIN-CONTAINING PROTEIN"/>
    <property type="match status" value="1"/>
</dbReference>
<dbReference type="Pfam" id="PF02230">
    <property type="entry name" value="Abhydrolase_2"/>
    <property type="match status" value="1"/>
</dbReference>
<evidence type="ECO:0000256" key="1">
    <source>
        <dbReference type="ARBA" id="ARBA00006499"/>
    </source>
</evidence>
<dbReference type="InterPro" id="IPR050565">
    <property type="entry name" value="LYPA1-2/EST-like"/>
</dbReference>
<accession>A0A6A6GKK6</accession>
<evidence type="ECO:0000313" key="3">
    <source>
        <dbReference type="EMBL" id="KAF2226178.1"/>
    </source>
</evidence>
<feature type="domain" description="Phospholipase/carboxylesterase/thioesterase" evidence="2">
    <location>
        <begin position="7"/>
        <end position="228"/>
    </location>
</feature>
<dbReference type="GO" id="GO:0005737">
    <property type="term" value="C:cytoplasm"/>
    <property type="evidence" value="ECO:0007669"/>
    <property type="project" value="TreeGrafter"/>
</dbReference>
<comment type="similarity">
    <text evidence="1">Belongs to the AB hydrolase superfamily. AB hydrolase 2 family.</text>
</comment>
<evidence type="ECO:0000259" key="2">
    <source>
        <dbReference type="Pfam" id="PF02230"/>
    </source>
</evidence>
<keyword evidence="3" id="KW-0378">Hydrolase</keyword>
<dbReference type="GO" id="GO:0052689">
    <property type="term" value="F:carboxylic ester hydrolase activity"/>
    <property type="evidence" value="ECO:0007669"/>
    <property type="project" value="TreeGrafter"/>
</dbReference>
<dbReference type="PANTHER" id="PTHR10655">
    <property type="entry name" value="LYSOPHOSPHOLIPASE-RELATED"/>
    <property type="match status" value="1"/>
</dbReference>
<dbReference type="InterPro" id="IPR029058">
    <property type="entry name" value="AB_hydrolase_fold"/>
</dbReference>
<dbReference type="InterPro" id="IPR003140">
    <property type="entry name" value="PLipase/COase/thioEstase"/>
</dbReference>
<keyword evidence="4" id="KW-1185">Reference proteome</keyword>
<reference evidence="4" key="1">
    <citation type="journal article" date="2020" name="Stud. Mycol.">
        <title>101 Dothideomycetes genomes: A test case for predicting lifestyles and emergence of pathogens.</title>
        <authorList>
            <person name="Haridas S."/>
            <person name="Albert R."/>
            <person name="Binder M."/>
            <person name="Bloem J."/>
            <person name="LaButti K."/>
            <person name="Salamov A."/>
            <person name="Andreopoulos B."/>
            <person name="Baker S."/>
            <person name="Barry K."/>
            <person name="Bills G."/>
            <person name="Bluhm B."/>
            <person name="Cannon C."/>
            <person name="Castanera R."/>
            <person name="Culley D."/>
            <person name="Daum C."/>
            <person name="Ezra D."/>
            <person name="Gonzalez J."/>
            <person name="Henrissat B."/>
            <person name="Kuo A."/>
            <person name="Liang C."/>
            <person name="Lipzen A."/>
            <person name="Lutzoni F."/>
            <person name="Magnuson J."/>
            <person name="Mondo S."/>
            <person name="Nolan M."/>
            <person name="Ohm R."/>
            <person name="Pangilinan J."/>
            <person name="Park H.-J."/>
            <person name="Ramirez L."/>
            <person name="Alfaro M."/>
            <person name="Sun H."/>
            <person name="Tritt A."/>
            <person name="Yoshinaga Y."/>
            <person name="Zwiers L.-H."/>
            <person name="Turgeon B."/>
            <person name="Goodwin S."/>
            <person name="Spatafora J."/>
            <person name="Crous P."/>
            <person name="Grigoriev I."/>
        </authorList>
    </citation>
    <scope>NUCLEOTIDE SEQUENCE [LARGE SCALE GENOMIC DNA]</scope>
    <source>
        <strain evidence="4">CECT 20119</strain>
    </source>
</reference>
<proteinExistence type="inferred from homology"/>
<dbReference type="OrthoDB" id="2418081at2759"/>
<name>A0A6A6GKK6_9PEZI</name>